<evidence type="ECO:0000313" key="2">
    <source>
        <dbReference type="EMBL" id="MDF3291666.1"/>
    </source>
</evidence>
<keyword evidence="3" id="KW-1185">Reference proteome</keyword>
<gene>
    <name evidence="2" type="ORF">P3G67_21040</name>
</gene>
<feature type="domain" description="UspA" evidence="1">
    <location>
        <begin position="6"/>
        <end position="145"/>
    </location>
</feature>
<dbReference type="InterPro" id="IPR006016">
    <property type="entry name" value="UspA"/>
</dbReference>
<dbReference type="Pfam" id="PF00582">
    <property type="entry name" value="Usp"/>
    <property type="match status" value="1"/>
</dbReference>
<dbReference type="Proteomes" id="UP001216579">
    <property type="component" value="Unassembled WGS sequence"/>
</dbReference>
<dbReference type="EMBL" id="JARJBC010000013">
    <property type="protein sequence ID" value="MDF3291666.1"/>
    <property type="molecule type" value="Genomic_DNA"/>
</dbReference>
<dbReference type="CDD" id="cd00293">
    <property type="entry name" value="USP-like"/>
    <property type="match status" value="1"/>
</dbReference>
<dbReference type="Gene3D" id="3.40.50.12370">
    <property type="match status" value="1"/>
</dbReference>
<proteinExistence type="predicted"/>
<reference evidence="2 3" key="1">
    <citation type="submission" date="2023-03" db="EMBL/GenBank/DDBJ databases">
        <title>Draft genome sequence of Streptomyces sp. RB6PN23 isolated from peat swamp forest in Thailand.</title>
        <authorList>
            <person name="Klaysubun C."/>
            <person name="Duangmal K."/>
        </authorList>
    </citation>
    <scope>NUCLEOTIDE SEQUENCE [LARGE SCALE GENOMIC DNA]</scope>
    <source>
        <strain evidence="2 3">RB6PN23</strain>
    </source>
</reference>
<protein>
    <submittedName>
        <fullName evidence="2">Universal stress protein</fullName>
    </submittedName>
</protein>
<dbReference type="PANTHER" id="PTHR31964">
    <property type="entry name" value="ADENINE NUCLEOTIDE ALPHA HYDROLASES-LIKE SUPERFAMILY PROTEIN"/>
    <property type="match status" value="1"/>
</dbReference>
<sequence>MAEGMRVIVGVSGTLSSLAALHRAVDEARRRDALLVPVLAWAPVGGEVAYRRSPCPPLLREWENAACKRLDTAFAQAFGGYPEGMRIHGRVVRGDAGQALVHFADRPDDLLVVGTGRRGRLRRLFHGAVSRYCLAHAKCTVLAVPPSELLDTLERALRVGDPMTMLARAGQATPAR</sequence>
<organism evidence="2 3">
    <name type="scientific">Streptomyces silvisoli</name>
    <dbReference type="NCBI Taxonomy" id="3034235"/>
    <lineage>
        <taxon>Bacteria</taxon>
        <taxon>Bacillati</taxon>
        <taxon>Actinomycetota</taxon>
        <taxon>Actinomycetes</taxon>
        <taxon>Kitasatosporales</taxon>
        <taxon>Streptomycetaceae</taxon>
        <taxon>Streptomyces</taxon>
    </lineage>
</organism>
<dbReference type="SUPFAM" id="SSF52402">
    <property type="entry name" value="Adenine nucleotide alpha hydrolases-like"/>
    <property type="match status" value="1"/>
</dbReference>
<accession>A0ABT5ZPU1</accession>
<comment type="caution">
    <text evidence="2">The sequence shown here is derived from an EMBL/GenBank/DDBJ whole genome shotgun (WGS) entry which is preliminary data.</text>
</comment>
<name>A0ABT5ZPU1_9ACTN</name>
<evidence type="ECO:0000259" key="1">
    <source>
        <dbReference type="Pfam" id="PF00582"/>
    </source>
</evidence>
<evidence type="ECO:0000313" key="3">
    <source>
        <dbReference type="Proteomes" id="UP001216579"/>
    </source>
</evidence>
<dbReference type="PANTHER" id="PTHR31964:SF113">
    <property type="entry name" value="USPA DOMAIN-CONTAINING PROTEIN"/>
    <property type="match status" value="1"/>
</dbReference>
<dbReference type="RefSeq" id="WP_276094841.1">
    <property type="nucleotide sequence ID" value="NZ_JARJBC010000013.1"/>
</dbReference>